<accession>A0A6M3YPY0</accession>
<proteinExistence type="predicted"/>
<evidence type="ECO:0000313" key="1">
    <source>
        <dbReference type="EMBL" id="QJI53638.1"/>
    </source>
</evidence>
<dbReference type="InterPro" id="IPR057000">
    <property type="entry name" value="Smaco_capsid"/>
</dbReference>
<reference evidence="1" key="1">
    <citation type="submission" date="2020-01" db="EMBL/GenBank/DDBJ databases">
        <title>Viral genomes from wild and zoo birds in China.</title>
        <authorList>
            <person name="Yao Y."/>
            <person name="Shan T."/>
            <person name="Yang S."/>
            <person name="Zhang W."/>
        </authorList>
    </citation>
    <scope>NUCLEOTIDE SEQUENCE</scope>
    <source>
        <strain evidence="1">Wbp226sma5</strain>
    </source>
</reference>
<organism evidence="1">
    <name type="scientific">Smacoviridae sp</name>
    <dbReference type="NCBI Taxonomy" id="2715094"/>
    <lineage>
        <taxon>Viruses</taxon>
        <taxon>Monodnaviria</taxon>
        <taxon>Shotokuvirae</taxon>
        <taxon>Cressdnaviricota</taxon>
        <taxon>Arfiviricetes</taxon>
        <taxon>Cremevirales</taxon>
        <taxon>Smacoviridae</taxon>
    </lineage>
</organism>
<dbReference type="Pfam" id="PF23784">
    <property type="entry name" value="Smaco_capsid"/>
    <property type="match status" value="2"/>
</dbReference>
<name>A0A6M3YPY0_9VIRU</name>
<sequence>MVFAQTFEWFFDMSTDVQKTQIITVNAGGSRVKARLLPFFGAFKYYKLGAVTVRFVPASTLPVDPTGLSMEAGASTVDPRDQFNPGLVRITNGENFGNVNPIDGDFGLASYYSMMLDPRWFKFQLQTGFQRTAKPLYWGVGQLAQTQFPGSVVNMANFMDDGGLKYDGVLADQHYKQVGASRISNLNGSDPRGLFQTGLKEPLDWMPTDFFEDVSGQGNNIYGLASVPEVELMKIVLPPAFKTKYYYRVFVTETVLFREPVVLNLDGVTSQENGPYIAANGLDRFVGITAYKPVAASAMDYLTDVDTSIDNNGQGSPSMEG</sequence>
<dbReference type="EMBL" id="MT138088">
    <property type="protein sequence ID" value="QJI53638.1"/>
    <property type="molecule type" value="Genomic_DNA"/>
</dbReference>
<protein>
    <submittedName>
        <fullName evidence="1">Capsid protein</fullName>
    </submittedName>
</protein>